<keyword evidence="2" id="KW-1133">Transmembrane helix</keyword>
<feature type="region of interest" description="Disordered" evidence="1">
    <location>
        <begin position="165"/>
        <end position="185"/>
    </location>
</feature>
<evidence type="ECO:0000256" key="2">
    <source>
        <dbReference type="SAM" id="Phobius"/>
    </source>
</evidence>
<feature type="compositionally biased region" description="Polar residues" evidence="1">
    <location>
        <begin position="165"/>
        <end position="181"/>
    </location>
</feature>
<protein>
    <submittedName>
        <fullName evidence="3">Uncharacterized protein</fullName>
    </submittedName>
</protein>
<dbReference type="Proteomes" id="UP001596395">
    <property type="component" value="Unassembled WGS sequence"/>
</dbReference>
<evidence type="ECO:0000256" key="1">
    <source>
        <dbReference type="SAM" id="MobiDB-lite"/>
    </source>
</evidence>
<reference evidence="3 4" key="1">
    <citation type="journal article" date="2019" name="Int. J. Syst. Evol. Microbiol.">
        <title>The Global Catalogue of Microorganisms (GCM) 10K type strain sequencing project: providing services to taxonomists for standard genome sequencing and annotation.</title>
        <authorList>
            <consortium name="The Broad Institute Genomics Platform"/>
            <consortium name="The Broad Institute Genome Sequencing Center for Infectious Disease"/>
            <person name="Wu L."/>
            <person name="Ma J."/>
        </authorList>
    </citation>
    <scope>NUCLEOTIDE SEQUENCE [LARGE SCALE GENOMIC DNA]</scope>
    <source>
        <strain evidence="3 4">GX26</strain>
    </source>
</reference>
<gene>
    <name evidence="3" type="ORF">ACFQGB_18700</name>
</gene>
<evidence type="ECO:0000313" key="3">
    <source>
        <dbReference type="EMBL" id="MFC6954902.1"/>
    </source>
</evidence>
<comment type="caution">
    <text evidence="3">The sequence shown here is derived from an EMBL/GenBank/DDBJ whole genome shotgun (WGS) entry which is preliminary data.</text>
</comment>
<sequence length="309" mass="33780">MNTRTSNRLTVAVVLLAVFSVGFLSLFYPQILLDNVPALQDANQDTASSTPSASTVITAADVIVGSLLTLFLGWVYLRQNRILDSQSDILKAAHRPLVQATSEPEPVDEHPLNDEFPNDTPPGGEWIELTLTNTGNDVATNLQLECFLVVEGEYDGTFLRSGNDLLSTSGSPQTSAGTSSIRPDGEEHTFFASTKVIERPPDLDCLERVQAVLDSKGLGEWDGHKSPTPLGNLLQDLTKDSGVDQVAFGFVVTYQTALSSSTNSDRETLYLQPAKRLNAEDPLSKPSLIAAWEQGDQYWIERIRDQLDE</sequence>
<keyword evidence="4" id="KW-1185">Reference proteome</keyword>
<proteinExistence type="predicted"/>
<keyword evidence="2" id="KW-0472">Membrane</keyword>
<dbReference type="EMBL" id="JBHSXN010000004">
    <property type="protein sequence ID" value="MFC6954902.1"/>
    <property type="molecule type" value="Genomic_DNA"/>
</dbReference>
<dbReference type="RefSeq" id="WP_336351844.1">
    <property type="nucleotide sequence ID" value="NZ_JAZAQL010000004.1"/>
</dbReference>
<organism evidence="3 4">
    <name type="scientific">Halorubellus litoreus</name>
    <dbReference type="NCBI Taxonomy" id="755308"/>
    <lineage>
        <taxon>Archaea</taxon>
        <taxon>Methanobacteriati</taxon>
        <taxon>Methanobacteriota</taxon>
        <taxon>Stenosarchaea group</taxon>
        <taxon>Halobacteria</taxon>
        <taxon>Halobacteriales</taxon>
        <taxon>Halorubellaceae</taxon>
        <taxon>Halorubellus</taxon>
    </lineage>
</organism>
<accession>A0ABD5VNX1</accession>
<feature type="transmembrane region" description="Helical" evidence="2">
    <location>
        <begin position="53"/>
        <end position="77"/>
    </location>
</feature>
<feature type="transmembrane region" description="Helical" evidence="2">
    <location>
        <begin position="12"/>
        <end position="33"/>
    </location>
</feature>
<dbReference type="AlphaFoldDB" id="A0ABD5VNX1"/>
<name>A0ABD5VNX1_9EURY</name>
<evidence type="ECO:0000313" key="4">
    <source>
        <dbReference type="Proteomes" id="UP001596395"/>
    </source>
</evidence>
<keyword evidence="2" id="KW-0812">Transmembrane</keyword>